<dbReference type="InterPro" id="IPR008996">
    <property type="entry name" value="IL1/FGF"/>
</dbReference>
<dbReference type="SMART" id="SM00442">
    <property type="entry name" value="FGF"/>
    <property type="match status" value="1"/>
</dbReference>
<feature type="compositionally biased region" description="Basic residues" evidence="3">
    <location>
        <begin position="178"/>
        <end position="188"/>
    </location>
</feature>
<dbReference type="GeneID" id="117574724"/>
<dbReference type="SUPFAM" id="SSF50353">
    <property type="entry name" value="Cytokine"/>
    <property type="match status" value="1"/>
</dbReference>
<dbReference type="RefSeq" id="XP_034114543.2">
    <property type="nucleotide sequence ID" value="XM_034258652.2"/>
</dbReference>
<feature type="region of interest" description="Disordered" evidence="3">
    <location>
        <begin position="176"/>
        <end position="245"/>
    </location>
</feature>
<keyword evidence="4" id="KW-1185">Reference proteome</keyword>
<dbReference type="InterPro" id="IPR002209">
    <property type="entry name" value="Fibroblast_GF_fam"/>
</dbReference>
<sequence>MRINQRLDWRALALLGALLSCIIAWPRLVFAMPALTTMSNQSINNTNTNIINSTYNNNTNNTNNINNNTYFSNLIDSNSSIQSDHSRSSPRVLKKRESEYSVNQNQSISAEFNMRTLTTPTNQLTAINTTTTTTTTQNPVTTPATNADRMESDALGFTFSVAHRDHFAILSRTERSIRHQQSHHKHQQHQQQQQQQSASVNGNSNSNNSNFIGSKSKRLNNVRNSLNINSSNNHPNIISNNNNNNYLDRNERSTISHLAEPSRKIQIYIKNRFLQILPDGTVNGTTSDHSDYAILQRSAVDVGRIKIQSVATCLYLCMDACGVLYAWKDFTDDCVFNENMELQNYNTYSSTYNSNARRVSYLALNRHGQPRRMQIPASRSLGKLTTYTNAITEPVPQLRVDQLIAKNFGANRVKHGVRQLCDTGKPLIDLIDVAHFKPHPKCPANGISSSSSSSSSSSNSSSNSSNSSSNVPEPAASASSLISIPNRSQSFSGHISNSSNSNSSNNSNSNSSKSSNQQQPHKQKPKGKKLRKCRKHENEETHNCQKRPGPGAKAGALRKRGPKAQRCKDERDRAAATGAPPPKCGKKPGPGGPKRHGGTSAIVPGATKGAHQKPRGPMNQGGKKKQAGKQRSNPNGGAKKQRSPKRQFWSNSTTTTVRTTTTSTMASSLAVPGKNFWETSSPMPALALSETSDRVERNVRMPMTNNDEEELDEDEEESEEMPDSQEATSSYEDETQEGHGRSGAADESLDYDHFNFPKLLIIHLLSMLWMQRSFTLCD</sequence>
<dbReference type="OrthoDB" id="5987799at2759"/>
<feature type="compositionally biased region" description="Low complexity" evidence="3">
    <location>
        <begin position="448"/>
        <end position="480"/>
    </location>
</feature>
<dbReference type="PRINTS" id="PR00263">
    <property type="entry name" value="HBGFFGF"/>
</dbReference>
<feature type="region of interest" description="Disordered" evidence="3">
    <location>
        <begin position="444"/>
        <end position="748"/>
    </location>
</feature>
<gene>
    <name evidence="5" type="primary">LOC117574724</name>
</gene>
<reference evidence="5" key="1">
    <citation type="submission" date="2025-08" db="UniProtKB">
        <authorList>
            <consortium name="RefSeq"/>
        </authorList>
    </citation>
    <scope>IDENTIFICATION</scope>
    <source>
        <strain evidence="5">15112-1751.03</strain>
        <tissue evidence="5">Whole Adult</tissue>
    </source>
</reference>
<feature type="region of interest" description="Disordered" evidence="3">
    <location>
        <begin position="79"/>
        <end position="99"/>
    </location>
</feature>
<protein>
    <recommendedName>
        <fullName evidence="2">Fibroblast growth factor</fullName>
        <shortName evidence="2">FGF</shortName>
    </recommendedName>
</protein>
<dbReference type="Proteomes" id="UP000515160">
    <property type="component" value="Chromosome 2R"/>
</dbReference>
<dbReference type="PROSITE" id="PS51257">
    <property type="entry name" value="PROKAR_LIPOPROTEIN"/>
    <property type="match status" value="1"/>
</dbReference>
<evidence type="ECO:0000256" key="1">
    <source>
        <dbReference type="ARBA" id="ARBA00007936"/>
    </source>
</evidence>
<comment type="similarity">
    <text evidence="1 2">Belongs to the heparin-binding growth factors family.</text>
</comment>
<evidence type="ECO:0000313" key="5">
    <source>
        <dbReference type="RefSeq" id="XP_034114543.2"/>
    </source>
</evidence>
<feature type="compositionally biased region" description="Basic residues" evidence="3">
    <location>
        <begin position="521"/>
        <end position="535"/>
    </location>
</feature>
<dbReference type="Pfam" id="PF00167">
    <property type="entry name" value="FGF"/>
    <property type="match status" value="1"/>
</dbReference>
<name>A0A6P8XND3_DROAB</name>
<dbReference type="Gene3D" id="2.80.10.50">
    <property type="match status" value="1"/>
</dbReference>
<feature type="compositionally biased region" description="Basic residues" evidence="3">
    <location>
        <begin position="556"/>
        <end position="565"/>
    </location>
</feature>
<dbReference type="AlphaFoldDB" id="A0A6P8XND3"/>
<evidence type="ECO:0000313" key="4">
    <source>
        <dbReference type="Proteomes" id="UP000515160"/>
    </source>
</evidence>
<dbReference type="CTD" id="42356"/>
<feature type="compositionally biased region" description="Low complexity" evidence="3">
    <location>
        <begin position="650"/>
        <end position="668"/>
    </location>
</feature>
<organism evidence="4 5">
    <name type="scientific">Drosophila albomicans</name>
    <name type="common">Fruit fly</name>
    <dbReference type="NCBI Taxonomy" id="7291"/>
    <lineage>
        <taxon>Eukaryota</taxon>
        <taxon>Metazoa</taxon>
        <taxon>Ecdysozoa</taxon>
        <taxon>Arthropoda</taxon>
        <taxon>Hexapoda</taxon>
        <taxon>Insecta</taxon>
        <taxon>Pterygota</taxon>
        <taxon>Neoptera</taxon>
        <taxon>Endopterygota</taxon>
        <taxon>Diptera</taxon>
        <taxon>Brachycera</taxon>
        <taxon>Muscomorpha</taxon>
        <taxon>Ephydroidea</taxon>
        <taxon>Drosophilidae</taxon>
        <taxon>Drosophila</taxon>
    </lineage>
</organism>
<dbReference type="PANTHER" id="PTHR11486">
    <property type="entry name" value="FIBROBLAST GROWTH FACTOR"/>
    <property type="match status" value="1"/>
</dbReference>
<dbReference type="CDD" id="cd23311">
    <property type="entry name" value="beta-trefoil_FGF_Bnl-like"/>
    <property type="match status" value="1"/>
</dbReference>
<proteinExistence type="inferred from homology"/>
<evidence type="ECO:0000256" key="3">
    <source>
        <dbReference type="SAM" id="MobiDB-lite"/>
    </source>
</evidence>
<feature type="compositionally biased region" description="Acidic residues" evidence="3">
    <location>
        <begin position="706"/>
        <end position="723"/>
    </location>
</feature>
<evidence type="ECO:0000256" key="2">
    <source>
        <dbReference type="RuleBase" id="RU049442"/>
    </source>
</evidence>
<feature type="region of interest" description="Disordered" evidence="3">
    <location>
        <begin position="127"/>
        <end position="147"/>
    </location>
</feature>
<feature type="compositionally biased region" description="Polar residues" evidence="3">
    <location>
        <begin position="481"/>
        <end position="495"/>
    </location>
</feature>
<feature type="compositionally biased region" description="Low complexity" evidence="3">
    <location>
        <begin position="189"/>
        <end position="210"/>
    </location>
</feature>
<accession>A0A6P8XND3</accession>
<feature type="compositionally biased region" description="Low complexity" evidence="3">
    <location>
        <begin position="221"/>
        <end position="245"/>
    </location>
</feature>
<dbReference type="GO" id="GO:0008083">
    <property type="term" value="F:growth factor activity"/>
    <property type="evidence" value="ECO:0007669"/>
    <property type="project" value="InterPro"/>
</dbReference>
<feature type="compositionally biased region" description="Low complexity" evidence="3">
    <location>
        <begin position="496"/>
        <end position="520"/>
    </location>
</feature>
<dbReference type="PROSITE" id="PS00247">
    <property type="entry name" value="HBGF_FGF"/>
    <property type="match status" value="1"/>
</dbReference>